<dbReference type="SMART" id="SM00422">
    <property type="entry name" value="HTH_MERR"/>
    <property type="match status" value="1"/>
</dbReference>
<dbReference type="Pfam" id="PF13411">
    <property type="entry name" value="MerR_1"/>
    <property type="match status" value="1"/>
</dbReference>
<protein>
    <submittedName>
        <fullName evidence="6">DNA-binding transcriptional MerR regulator</fullName>
    </submittedName>
</protein>
<reference evidence="6 7" key="1">
    <citation type="submission" date="2023-07" db="EMBL/GenBank/DDBJ databases">
        <title>Genomic Encyclopedia of Type Strains, Phase IV (KMG-IV): sequencing the most valuable type-strain genomes for metagenomic binning, comparative biology and taxonomic classification.</title>
        <authorList>
            <person name="Goeker M."/>
        </authorList>
    </citation>
    <scope>NUCLEOTIDE SEQUENCE [LARGE SCALE GENOMIC DNA]</scope>
    <source>
        <strain evidence="6 7">DSM 16980</strain>
    </source>
</reference>
<name>A0ABT9YAS3_9FIRM</name>
<keyword evidence="4" id="KW-0804">Transcription</keyword>
<evidence type="ECO:0000256" key="4">
    <source>
        <dbReference type="ARBA" id="ARBA00023163"/>
    </source>
</evidence>
<evidence type="ECO:0000256" key="3">
    <source>
        <dbReference type="ARBA" id="ARBA00023125"/>
    </source>
</evidence>
<accession>A0ABT9YAS3</accession>
<evidence type="ECO:0000313" key="7">
    <source>
        <dbReference type="Proteomes" id="UP001239167"/>
    </source>
</evidence>
<gene>
    <name evidence="6" type="ORF">J2S01_002553</name>
</gene>
<evidence type="ECO:0000259" key="5">
    <source>
        <dbReference type="PROSITE" id="PS50937"/>
    </source>
</evidence>
<dbReference type="RefSeq" id="WP_196605131.1">
    <property type="nucleotide sequence ID" value="NZ_CP116940.1"/>
</dbReference>
<dbReference type="InterPro" id="IPR047057">
    <property type="entry name" value="MerR_fam"/>
</dbReference>
<dbReference type="SUPFAM" id="SSF46955">
    <property type="entry name" value="Putative DNA-binding domain"/>
    <property type="match status" value="1"/>
</dbReference>
<dbReference type="PROSITE" id="PS50937">
    <property type="entry name" value="HTH_MERR_2"/>
    <property type="match status" value="1"/>
</dbReference>
<dbReference type="EMBL" id="JAUSUE010000022">
    <property type="protein sequence ID" value="MDQ0204819.1"/>
    <property type="molecule type" value="Genomic_DNA"/>
</dbReference>
<proteinExistence type="predicted"/>
<dbReference type="InterPro" id="IPR000551">
    <property type="entry name" value="MerR-type_HTH_dom"/>
</dbReference>
<comment type="caution">
    <text evidence="6">The sequence shown here is derived from an EMBL/GenBank/DDBJ whole genome shotgun (WGS) entry which is preliminary data.</text>
</comment>
<organism evidence="6 7">
    <name type="scientific">Pectinatus haikarae</name>
    <dbReference type="NCBI Taxonomy" id="349096"/>
    <lineage>
        <taxon>Bacteria</taxon>
        <taxon>Bacillati</taxon>
        <taxon>Bacillota</taxon>
        <taxon>Negativicutes</taxon>
        <taxon>Selenomonadales</taxon>
        <taxon>Selenomonadaceae</taxon>
        <taxon>Pectinatus</taxon>
    </lineage>
</organism>
<evidence type="ECO:0000256" key="1">
    <source>
        <dbReference type="ARBA" id="ARBA00022491"/>
    </source>
</evidence>
<feature type="domain" description="HTH merR-type" evidence="5">
    <location>
        <begin position="4"/>
        <end position="74"/>
    </location>
</feature>
<dbReference type="Gene3D" id="1.10.1660.10">
    <property type="match status" value="1"/>
</dbReference>
<sequence>MQELYSIGDTAKIMGISVQTLRNYTNMNLVIPQHIDLETGYRYYSFKQFHYIDRIKYLRSLGMSLAEIAEILRAGKPEKLLIHLEAQKKKLVWELKEMVERYEDIEWYIDYFRYLGRYRIENVPYILQFEARHLMYVDHLRQDTIESVETRLAKLKNKANIPYRRQYGYVIDFPDFLNGKFTPQKYFTYLKEKPEDDINGKYLNLPAGLYLCLWVTDRSAIKAELVKKFFAEHPSPSFAVANEYEDSLIEYHHCPYEIQALIT</sequence>
<keyword evidence="3 6" id="KW-0238">DNA-binding</keyword>
<keyword evidence="7" id="KW-1185">Reference proteome</keyword>
<evidence type="ECO:0000313" key="6">
    <source>
        <dbReference type="EMBL" id="MDQ0204819.1"/>
    </source>
</evidence>
<dbReference type="Proteomes" id="UP001239167">
    <property type="component" value="Unassembled WGS sequence"/>
</dbReference>
<keyword evidence="1" id="KW-0678">Repressor</keyword>
<dbReference type="InterPro" id="IPR009061">
    <property type="entry name" value="DNA-bd_dom_put_sf"/>
</dbReference>
<dbReference type="PANTHER" id="PTHR30204">
    <property type="entry name" value="REDOX-CYCLING DRUG-SENSING TRANSCRIPTIONAL ACTIVATOR SOXR"/>
    <property type="match status" value="1"/>
</dbReference>
<keyword evidence="2" id="KW-0805">Transcription regulation</keyword>
<dbReference type="GO" id="GO:0003677">
    <property type="term" value="F:DNA binding"/>
    <property type="evidence" value="ECO:0007669"/>
    <property type="project" value="UniProtKB-KW"/>
</dbReference>
<evidence type="ECO:0000256" key="2">
    <source>
        <dbReference type="ARBA" id="ARBA00023015"/>
    </source>
</evidence>
<dbReference type="PANTHER" id="PTHR30204:SF69">
    <property type="entry name" value="MERR-FAMILY TRANSCRIPTIONAL REGULATOR"/>
    <property type="match status" value="1"/>
</dbReference>